<dbReference type="PANTHER" id="PTHR46696:SF1">
    <property type="entry name" value="CYTOCHROME P450 YJIB-RELATED"/>
    <property type="match status" value="1"/>
</dbReference>
<evidence type="ECO:0000256" key="7">
    <source>
        <dbReference type="ARBA" id="ARBA00043906"/>
    </source>
</evidence>
<evidence type="ECO:0000256" key="4">
    <source>
        <dbReference type="ARBA" id="ARBA00023002"/>
    </source>
</evidence>
<dbReference type="STRING" id="490829.SAMN05421850_102299"/>
<reference evidence="8 9" key="1">
    <citation type="submission" date="2016-10" db="EMBL/GenBank/DDBJ databases">
        <authorList>
            <person name="de Groot N.N."/>
        </authorList>
    </citation>
    <scope>NUCLEOTIDE SEQUENCE [LARGE SCALE GENOMIC DNA]</scope>
    <source>
        <strain evidence="8 9">DSM 28010</strain>
    </source>
</reference>
<evidence type="ECO:0000256" key="2">
    <source>
        <dbReference type="ARBA" id="ARBA00022617"/>
    </source>
</evidence>
<evidence type="ECO:0000256" key="3">
    <source>
        <dbReference type="ARBA" id="ARBA00022723"/>
    </source>
</evidence>
<dbReference type="OrthoDB" id="9801155at2"/>
<dbReference type="AlphaFoldDB" id="A0A1G8JWA2"/>
<dbReference type="RefSeq" id="WP_090027678.1">
    <property type="nucleotide sequence ID" value="NZ_FNEB01000002.1"/>
</dbReference>
<dbReference type="Pfam" id="PF00067">
    <property type="entry name" value="p450"/>
    <property type="match status" value="1"/>
</dbReference>
<dbReference type="Proteomes" id="UP000199340">
    <property type="component" value="Unassembled WGS sequence"/>
</dbReference>
<evidence type="ECO:0000256" key="1">
    <source>
        <dbReference type="ARBA" id="ARBA00010617"/>
    </source>
</evidence>
<dbReference type="Gene3D" id="1.10.630.10">
    <property type="entry name" value="Cytochrome P450"/>
    <property type="match status" value="1"/>
</dbReference>
<keyword evidence="4" id="KW-0560">Oxidoreductase</keyword>
<keyword evidence="9" id="KW-1185">Reference proteome</keyword>
<evidence type="ECO:0000313" key="9">
    <source>
        <dbReference type="Proteomes" id="UP000199340"/>
    </source>
</evidence>
<protein>
    <recommendedName>
        <fullName evidence="10">Cytochrome P450</fullName>
    </recommendedName>
</protein>
<keyword evidence="2" id="KW-0349">Heme</keyword>
<proteinExistence type="inferred from homology"/>
<dbReference type="GO" id="GO:0020037">
    <property type="term" value="F:heme binding"/>
    <property type="evidence" value="ECO:0007669"/>
    <property type="project" value="InterPro"/>
</dbReference>
<name>A0A1G8JWA2_9RHOB</name>
<accession>A0A1G8JWA2</accession>
<keyword evidence="6" id="KW-0503">Monooxygenase</keyword>
<dbReference type="SUPFAM" id="SSF48264">
    <property type="entry name" value="Cytochrome P450"/>
    <property type="match status" value="1"/>
</dbReference>
<evidence type="ECO:0000256" key="6">
    <source>
        <dbReference type="ARBA" id="ARBA00023033"/>
    </source>
</evidence>
<dbReference type="PANTHER" id="PTHR46696">
    <property type="entry name" value="P450, PUTATIVE (EUROFUNG)-RELATED"/>
    <property type="match status" value="1"/>
</dbReference>
<evidence type="ECO:0000313" key="8">
    <source>
        <dbReference type="EMBL" id="SDI35367.1"/>
    </source>
</evidence>
<dbReference type="FunFam" id="1.10.630.10:FF:000018">
    <property type="entry name" value="Cytochrome P450 monooxygenase"/>
    <property type="match status" value="1"/>
</dbReference>
<organism evidence="8 9">
    <name type="scientific">Lutimaribacter saemankumensis</name>
    <dbReference type="NCBI Taxonomy" id="490829"/>
    <lineage>
        <taxon>Bacteria</taxon>
        <taxon>Pseudomonadati</taxon>
        <taxon>Pseudomonadota</taxon>
        <taxon>Alphaproteobacteria</taxon>
        <taxon>Rhodobacterales</taxon>
        <taxon>Roseobacteraceae</taxon>
        <taxon>Lutimaribacter</taxon>
    </lineage>
</organism>
<keyword evidence="5" id="KW-0408">Iron</keyword>
<dbReference type="PRINTS" id="PR00359">
    <property type="entry name" value="BP450"/>
</dbReference>
<evidence type="ECO:0008006" key="10">
    <source>
        <dbReference type="Google" id="ProtNLM"/>
    </source>
</evidence>
<evidence type="ECO:0000256" key="5">
    <source>
        <dbReference type="ARBA" id="ARBA00023004"/>
    </source>
</evidence>
<comment type="function">
    <text evidence="7">Cytochromes P450 are a group of heme-thiolate monooxygenases. They oxidize a variety of structurally unrelated compounds, including steroids, fatty acids, and xenobiotics.</text>
</comment>
<sequence>MTVWTPTDNGHADLTSHDTFVQGAPHNTFARLRAEDPVHWTDYADGQGFWSITRMADIVEMNRNPKVFSSARGIRMEDQTYEEYLARRTFQETDPPEHMQTRIKVAKAFSKPVIAEFENDIKLLCDEILDVAVEKGTFDATKEIARQLPMRMLGRIIGTPDEDLPWLVEKGDALIANTDPDFTDHVLDKMTTDEFRMMPFNSPAGAELYQYAKELMAKKDAAGDTSGVLHLILQPGKDGSRITEEEFRNFFCLLVAAGNDTTRYSIAAGLQALTHDPRFLHQMQTEDVWETAPDEIIRWASPAMYFRRTATEDFDLHGKTIKAGDKVLYWFVSANRDDAAFDEPFRFDLHRTPNRHVAFGQGGPHVCLGMWLARLEVRVLFQELAKRIKSIEPAGEPKFLRSNFVGGYKNLPVHVVPA</sequence>
<keyword evidence="3" id="KW-0479">Metal-binding</keyword>
<dbReference type="GO" id="GO:0005506">
    <property type="term" value="F:iron ion binding"/>
    <property type="evidence" value="ECO:0007669"/>
    <property type="project" value="InterPro"/>
</dbReference>
<dbReference type="InterPro" id="IPR036396">
    <property type="entry name" value="Cyt_P450_sf"/>
</dbReference>
<dbReference type="GO" id="GO:0016705">
    <property type="term" value="F:oxidoreductase activity, acting on paired donors, with incorporation or reduction of molecular oxygen"/>
    <property type="evidence" value="ECO:0007669"/>
    <property type="project" value="InterPro"/>
</dbReference>
<dbReference type="InterPro" id="IPR001128">
    <property type="entry name" value="Cyt_P450"/>
</dbReference>
<comment type="similarity">
    <text evidence="1">Belongs to the cytochrome P450 family.</text>
</comment>
<dbReference type="CDD" id="cd11033">
    <property type="entry name" value="CYP142-like"/>
    <property type="match status" value="1"/>
</dbReference>
<dbReference type="InterPro" id="IPR002397">
    <property type="entry name" value="Cyt_P450_B"/>
</dbReference>
<dbReference type="EMBL" id="FNEB01000002">
    <property type="protein sequence ID" value="SDI35367.1"/>
    <property type="molecule type" value="Genomic_DNA"/>
</dbReference>
<gene>
    <name evidence="8" type="ORF">SAMN05421850_102299</name>
</gene>
<dbReference type="GO" id="GO:0004497">
    <property type="term" value="F:monooxygenase activity"/>
    <property type="evidence" value="ECO:0007669"/>
    <property type="project" value="UniProtKB-KW"/>
</dbReference>